<evidence type="ECO:0000313" key="3">
    <source>
        <dbReference type="Proteomes" id="UP001316803"/>
    </source>
</evidence>
<keyword evidence="3" id="KW-1185">Reference proteome</keyword>
<sequence length="127" mass="12923">MISKTLAVVSTLLVTTALAAPLSLASLEAADFATNVMMTSGASQFAAWIPTDGNTYASSILSCLNVLSSSVGSCNIASIDQVGVMDGYTCAFQGSNGWTGSQTGTDNSGWMQVAPPQTITQMVCIAG</sequence>
<protein>
    <submittedName>
        <fullName evidence="2">Uncharacterized protein</fullName>
    </submittedName>
</protein>
<gene>
    <name evidence="2" type="ORF">OHC33_001898</name>
</gene>
<dbReference type="Proteomes" id="UP001316803">
    <property type="component" value="Unassembled WGS sequence"/>
</dbReference>
<keyword evidence="1" id="KW-0732">Signal</keyword>
<evidence type="ECO:0000313" key="2">
    <source>
        <dbReference type="EMBL" id="KAK5957522.1"/>
    </source>
</evidence>
<dbReference type="EMBL" id="JAKLMC020000003">
    <property type="protein sequence ID" value="KAK5957522.1"/>
    <property type="molecule type" value="Genomic_DNA"/>
</dbReference>
<accession>A0AAN8ES50</accession>
<feature type="chain" id="PRO_5043042223" evidence="1">
    <location>
        <begin position="20"/>
        <end position="127"/>
    </location>
</feature>
<feature type="signal peptide" evidence="1">
    <location>
        <begin position="1"/>
        <end position="19"/>
    </location>
</feature>
<evidence type="ECO:0000256" key="1">
    <source>
        <dbReference type="SAM" id="SignalP"/>
    </source>
</evidence>
<comment type="caution">
    <text evidence="2">The sequence shown here is derived from an EMBL/GenBank/DDBJ whole genome shotgun (WGS) entry which is preliminary data.</text>
</comment>
<dbReference type="AlphaFoldDB" id="A0AAN8ES50"/>
<name>A0AAN8ES50_9EURO</name>
<reference evidence="2 3" key="1">
    <citation type="submission" date="2022-12" db="EMBL/GenBank/DDBJ databases">
        <title>Genomic features and morphological characterization of a novel Knufia sp. strain isolated from spacecraft assembly facility.</title>
        <authorList>
            <person name="Teixeira M."/>
            <person name="Chander A.M."/>
            <person name="Stajich J.E."/>
            <person name="Venkateswaran K."/>
        </authorList>
    </citation>
    <scope>NUCLEOTIDE SEQUENCE [LARGE SCALE GENOMIC DNA]</scope>
    <source>
        <strain evidence="2 3">FJI-L2-BK-P2</strain>
    </source>
</reference>
<organism evidence="2 3">
    <name type="scientific">Knufia fluminis</name>
    <dbReference type="NCBI Taxonomy" id="191047"/>
    <lineage>
        <taxon>Eukaryota</taxon>
        <taxon>Fungi</taxon>
        <taxon>Dikarya</taxon>
        <taxon>Ascomycota</taxon>
        <taxon>Pezizomycotina</taxon>
        <taxon>Eurotiomycetes</taxon>
        <taxon>Chaetothyriomycetidae</taxon>
        <taxon>Chaetothyriales</taxon>
        <taxon>Trichomeriaceae</taxon>
        <taxon>Knufia</taxon>
    </lineage>
</organism>
<proteinExistence type="predicted"/>